<evidence type="ECO:0000256" key="1">
    <source>
        <dbReference type="SAM" id="SignalP"/>
    </source>
</evidence>
<feature type="chain" id="PRO_5039918009" description="Beta-lactamase" evidence="1">
    <location>
        <begin position="34"/>
        <end position="437"/>
    </location>
</feature>
<proteinExistence type="predicted"/>
<keyword evidence="1" id="KW-0732">Signal</keyword>
<dbReference type="PANTHER" id="PTHR13891">
    <property type="entry name" value="CYTOCHROME C OXIDASE ASSEMBLY FACTOR 7"/>
    <property type="match status" value="1"/>
</dbReference>
<dbReference type="PANTHER" id="PTHR13891:SF1">
    <property type="entry name" value="CYTOCHROME C OXIDASE ASSEMBLY FACTOR 7"/>
    <property type="match status" value="1"/>
</dbReference>
<dbReference type="RefSeq" id="WP_188158322.1">
    <property type="nucleotide sequence ID" value="NZ_BMGH01000001.1"/>
</dbReference>
<dbReference type="InterPro" id="IPR040239">
    <property type="entry name" value="HcpB-like"/>
</dbReference>
<sequence>MILSQLCQTARRTGILFAAAAGLAFIASAPALAQQDAEALYTQGQTLLANDNPIDGRIALRQACELDHIEACKAYGDDLNMGGFFGDTEAVRDRYWAYGRACDLGDGEACLKLGDARAPIGLFSAPRTPENWAGAAAAYRRACDEHRIAEGCTRAGAVLGDNSNPDRDAMASLTYRDRACELGSQTACDASANERAVANVRAREAAAVEEHERLYGTTDSRVPVGQAFYDVLAQILQSDGRTTWSEAKVTALRGHILADGVVDGEERDLIVEMTFPRLRVFVIYPSSQPDPFSGDSLSTTPVRDEALRSSLLALLDYTPADLSWDETDRPGTMRRLFDASLHSPELAAPAQAVIAEQVARLAAASTVENAYGPLRGFITEAMGVVNTYEGEDNAAVRGLLYDAIVEGVEGAPLTMPRFLYNWIRPGGYGGPERPRTP</sequence>
<dbReference type="AlphaFoldDB" id="A0A8J2V725"/>
<dbReference type="EMBL" id="BMGH01000001">
    <property type="protein sequence ID" value="GGD13309.1"/>
    <property type="molecule type" value="Genomic_DNA"/>
</dbReference>
<dbReference type="Proteomes" id="UP000613582">
    <property type="component" value="Unassembled WGS sequence"/>
</dbReference>
<evidence type="ECO:0008006" key="4">
    <source>
        <dbReference type="Google" id="ProtNLM"/>
    </source>
</evidence>
<dbReference type="SUPFAM" id="SSF81901">
    <property type="entry name" value="HCP-like"/>
    <property type="match status" value="1"/>
</dbReference>
<evidence type="ECO:0000313" key="2">
    <source>
        <dbReference type="EMBL" id="GGD13309.1"/>
    </source>
</evidence>
<protein>
    <recommendedName>
        <fullName evidence="4">Beta-lactamase</fullName>
    </recommendedName>
</protein>
<organism evidence="2 3">
    <name type="scientific">Aquisalinus flavus</name>
    <dbReference type="NCBI Taxonomy" id="1526572"/>
    <lineage>
        <taxon>Bacteria</taxon>
        <taxon>Pseudomonadati</taxon>
        <taxon>Pseudomonadota</taxon>
        <taxon>Alphaproteobacteria</taxon>
        <taxon>Parvularculales</taxon>
        <taxon>Parvularculaceae</taxon>
        <taxon>Aquisalinus</taxon>
    </lineage>
</organism>
<reference evidence="2" key="2">
    <citation type="submission" date="2020-09" db="EMBL/GenBank/DDBJ databases">
        <authorList>
            <person name="Sun Q."/>
            <person name="Zhou Y."/>
        </authorList>
    </citation>
    <scope>NUCLEOTIDE SEQUENCE</scope>
    <source>
        <strain evidence="2">CGMCC 1.12921</strain>
    </source>
</reference>
<evidence type="ECO:0000313" key="3">
    <source>
        <dbReference type="Proteomes" id="UP000613582"/>
    </source>
</evidence>
<dbReference type="InterPro" id="IPR011990">
    <property type="entry name" value="TPR-like_helical_dom_sf"/>
</dbReference>
<reference evidence="2" key="1">
    <citation type="journal article" date="2014" name="Int. J. Syst. Evol. Microbiol.">
        <title>Complete genome sequence of Corynebacterium casei LMG S-19264T (=DSM 44701T), isolated from a smear-ripened cheese.</title>
        <authorList>
            <consortium name="US DOE Joint Genome Institute (JGI-PGF)"/>
            <person name="Walter F."/>
            <person name="Albersmeier A."/>
            <person name="Kalinowski J."/>
            <person name="Ruckert C."/>
        </authorList>
    </citation>
    <scope>NUCLEOTIDE SEQUENCE</scope>
    <source>
        <strain evidence="2">CGMCC 1.12921</strain>
    </source>
</reference>
<name>A0A8J2V725_9PROT</name>
<accession>A0A8J2V725</accession>
<keyword evidence="3" id="KW-1185">Reference proteome</keyword>
<comment type="caution">
    <text evidence="2">The sequence shown here is derived from an EMBL/GenBank/DDBJ whole genome shotgun (WGS) entry which is preliminary data.</text>
</comment>
<gene>
    <name evidence="2" type="ORF">GCM10011342_22580</name>
</gene>
<feature type="signal peptide" evidence="1">
    <location>
        <begin position="1"/>
        <end position="33"/>
    </location>
</feature>
<dbReference type="Gene3D" id="1.25.40.10">
    <property type="entry name" value="Tetratricopeptide repeat domain"/>
    <property type="match status" value="1"/>
</dbReference>